<dbReference type="NCBIfam" id="NF042945">
    <property type="entry name" value="DUF4297_antiphage"/>
    <property type="match status" value="1"/>
</dbReference>
<accession>A0A1A7RCI1</accession>
<dbReference type="OrthoDB" id="8403777at2"/>
<keyword evidence="2" id="KW-1185">Reference proteome</keyword>
<dbReference type="Proteomes" id="UP000185753">
    <property type="component" value="Unassembled WGS sequence"/>
</dbReference>
<dbReference type="AlphaFoldDB" id="A0A1A7RCI1"/>
<dbReference type="STRING" id="1443941.A9J31_04835"/>
<protein>
    <submittedName>
        <fullName evidence="1">Uncharacterized protein</fullName>
    </submittedName>
</protein>
<sequence length="411" mass="48624">MSEPNRQAIDTIRGYLYQFDNTILQILNHEDENASFTVEGIEDIDIEQIGCETVAIQCKYYEKSDFTPSKIKEAIVWMVKDFSKRVKDGKELIQYKLFGHYKSGQDKILLPISIAYLKESLLTSKTQEKEDKPSVTTKIHEELSLNDENLELFLSKLTLNIDGQSLDQQHESILQKLSELNICTSGDAEFFYAKSIYIIRNLAKNQLETERKITKSRFIGDLKYSKKMIFDHWYLERVSGERYSKSIRKRYFNNTQSKFNRFFLIDASGIDYYEIKNLLKSISHKWSNQHAVRQVEKFCPYVYLHNFKDEDLCKIKKELISENFLIEDGYYYKGSSFDPKLFIRDVVDYGNPYRVFLKIINDLDDFNQLHQEKISNKYIYQMYSKNPFIDIDDSFDIYFSNLDCLRGMICE</sequence>
<dbReference type="EMBL" id="LZDS01000025">
    <property type="protein sequence ID" value="OBX28412.1"/>
    <property type="molecule type" value="Genomic_DNA"/>
</dbReference>
<proteinExistence type="predicted"/>
<evidence type="ECO:0000313" key="1">
    <source>
        <dbReference type="EMBL" id="OBX28412.1"/>
    </source>
</evidence>
<evidence type="ECO:0000313" key="2">
    <source>
        <dbReference type="Proteomes" id="UP000185753"/>
    </source>
</evidence>
<gene>
    <name evidence="1" type="ORF">A9J31_04835</name>
</gene>
<comment type="caution">
    <text evidence="1">The sequence shown here is derived from an EMBL/GenBank/DDBJ whole genome shotgun (WGS) entry which is preliminary data.</text>
</comment>
<reference evidence="2" key="1">
    <citation type="submission" date="2016-06" db="EMBL/GenBank/DDBJ databases">
        <authorList>
            <person name="Radolfova-Krizova L."/>
            <person name="Nemec A."/>
        </authorList>
    </citation>
    <scope>NUCLEOTIDE SEQUENCE [LARGE SCALE GENOMIC DNA]</scope>
    <source>
        <strain evidence="2">ANC 4275</strain>
    </source>
</reference>
<name>A0A1A7RCI1_9GAMM</name>
<organism evidence="1 2">
    <name type="scientific">Acinetobacter gandensis</name>
    <dbReference type="NCBI Taxonomy" id="1443941"/>
    <lineage>
        <taxon>Bacteria</taxon>
        <taxon>Pseudomonadati</taxon>
        <taxon>Pseudomonadota</taxon>
        <taxon>Gammaproteobacteria</taxon>
        <taxon>Moraxellales</taxon>
        <taxon>Moraxellaceae</taxon>
        <taxon>Acinetobacter</taxon>
    </lineage>
</organism>
<dbReference type="RefSeq" id="WP_067764424.1">
    <property type="nucleotide sequence ID" value="NZ_LZDS01000025.1"/>
</dbReference>